<keyword evidence="1" id="KW-0732">Signal</keyword>
<evidence type="ECO:0008006" key="4">
    <source>
        <dbReference type="Google" id="ProtNLM"/>
    </source>
</evidence>
<dbReference type="SUPFAM" id="SSF53335">
    <property type="entry name" value="S-adenosyl-L-methionine-dependent methyltransferases"/>
    <property type="match status" value="1"/>
</dbReference>
<comment type="caution">
    <text evidence="2">The sequence shown here is derived from an EMBL/GenBank/DDBJ whole genome shotgun (WGS) entry which is preliminary data.</text>
</comment>
<evidence type="ECO:0000256" key="1">
    <source>
        <dbReference type="SAM" id="SignalP"/>
    </source>
</evidence>
<dbReference type="Proteomes" id="UP000602442">
    <property type="component" value="Unassembled WGS sequence"/>
</dbReference>
<dbReference type="EMBL" id="JAEANY010000003">
    <property type="protein sequence ID" value="MBH5322803.1"/>
    <property type="molecule type" value="Genomic_DNA"/>
</dbReference>
<gene>
    <name evidence="2" type="ORF">I5L03_09410</name>
</gene>
<protein>
    <recommendedName>
        <fullName evidence="4">Methyltransferase</fullName>
    </recommendedName>
</protein>
<sequence length="204" mass="21796">MRFHITCLAFGALALGGCTAVDLPSDLTNIQREEALLAAVVSPARPAEHIAQDAQRQPLETMLFAGVAEGQRIAEVSPGDGYYTRLLAQAVGSTGRIYVVLPAGDAVSIALFQPLAEQYGNIEIVSDLSELSLPEGLDVVWDVATDHDTDATAYAAALGEGGILYIERANAGNPIDDQILEYFAFDGQQDRADPPISGLKFHRR</sequence>
<dbReference type="Gene3D" id="3.40.50.150">
    <property type="entry name" value="Vaccinia Virus protein VP39"/>
    <property type="match status" value="1"/>
</dbReference>
<dbReference type="PROSITE" id="PS51257">
    <property type="entry name" value="PROKAR_LIPOPROTEIN"/>
    <property type="match status" value="1"/>
</dbReference>
<feature type="chain" id="PRO_5047446456" description="Methyltransferase" evidence="1">
    <location>
        <begin position="21"/>
        <end position="204"/>
    </location>
</feature>
<dbReference type="RefSeq" id="WP_197921544.1">
    <property type="nucleotide sequence ID" value="NZ_CAWPTA010000008.1"/>
</dbReference>
<reference evidence="2 3" key="1">
    <citation type="submission" date="2020-11" db="EMBL/GenBank/DDBJ databases">
        <title>Erythrobacter sediminis sp. nov., a marine bacterium from a tidal flat of Garorim Bay.</title>
        <authorList>
            <person name="Kim D."/>
            <person name="Yoo Y."/>
            <person name="Kim J.-J."/>
        </authorList>
    </citation>
    <scope>NUCLEOTIDE SEQUENCE [LARGE SCALE GENOMIC DNA]</scope>
    <source>
        <strain evidence="2 3">JGD-13</strain>
    </source>
</reference>
<name>A0ABS0N4E3_9SPHN</name>
<evidence type="ECO:0000313" key="2">
    <source>
        <dbReference type="EMBL" id="MBH5322803.1"/>
    </source>
</evidence>
<accession>A0ABS0N4E3</accession>
<evidence type="ECO:0000313" key="3">
    <source>
        <dbReference type="Proteomes" id="UP000602442"/>
    </source>
</evidence>
<keyword evidence="3" id="KW-1185">Reference proteome</keyword>
<organism evidence="2 3">
    <name type="scientific">Aurantiacibacter sediminis</name>
    <dbReference type="NCBI Taxonomy" id="2793064"/>
    <lineage>
        <taxon>Bacteria</taxon>
        <taxon>Pseudomonadati</taxon>
        <taxon>Pseudomonadota</taxon>
        <taxon>Alphaproteobacteria</taxon>
        <taxon>Sphingomonadales</taxon>
        <taxon>Erythrobacteraceae</taxon>
        <taxon>Aurantiacibacter</taxon>
    </lineage>
</organism>
<proteinExistence type="predicted"/>
<dbReference type="InterPro" id="IPR029063">
    <property type="entry name" value="SAM-dependent_MTases_sf"/>
</dbReference>
<feature type="signal peptide" evidence="1">
    <location>
        <begin position="1"/>
        <end position="20"/>
    </location>
</feature>